<accession>W0F7P4</accession>
<keyword evidence="2" id="KW-1185">Reference proteome</keyword>
<dbReference type="EMBL" id="CP007035">
    <property type="protein sequence ID" value="AHF17828.1"/>
    <property type="molecule type" value="Genomic_DNA"/>
</dbReference>
<evidence type="ECO:0000313" key="1">
    <source>
        <dbReference type="EMBL" id="AHF17828.1"/>
    </source>
</evidence>
<protein>
    <submittedName>
        <fullName evidence="1">Uncharacterized protein</fullName>
    </submittedName>
</protein>
<dbReference type="Proteomes" id="UP000003586">
    <property type="component" value="Chromosome"/>
</dbReference>
<name>W0F7P4_9BACT</name>
<evidence type="ECO:0000313" key="2">
    <source>
        <dbReference type="Proteomes" id="UP000003586"/>
    </source>
</evidence>
<gene>
    <name evidence="1" type="ORF">NIASO_14840</name>
</gene>
<organism evidence="1 2">
    <name type="scientific">Niabella soli DSM 19437</name>
    <dbReference type="NCBI Taxonomy" id="929713"/>
    <lineage>
        <taxon>Bacteria</taxon>
        <taxon>Pseudomonadati</taxon>
        <taxon>Bacteroidota</taxon>
        <taxon>Chitinophagia</taxon>
        <taxon>Chitinophagales</taxon>
        <taxon>Chitinophagaceae</taxon>
        <taxon>Niabella</taxon>
    </lineage>
</organism>
<reference evidence="1 2" key="1">
    <citation type="submission" date="2013-12" db="EMBL/GenBank/DDBJ databases">
        <authorList>
            <consortium name="DOE Joint Genome Institute"/>
            <person name="Eisen J."/>
            <person name="Huntemann M."/>
            <person name="Han J."/>
            <person name="Chen A."/>
            <person name="Kyrpides N."/>
            <person name="Mavromatis K."/>
            <person name="Markowitz V."/>
            <person name="Palaniappan K."/>
            <person name="Ivanova N."/>
            <person name="Schaumberg A."/>
            <person name="Pati A."/>
            <person name="Liolios K."/>
            <person name="Nordberg H.P."/>
            <person name="Cantor M.N."/>
            <person name="Hua S.X."/>
            <person name="Woyke T."/>
        </authorList>
    </citation>
    <scope>NUCLEOTIDE SEQUENCE [LARGE SCALE GENOMIC DNA]</scope>
    <source>
        <strain evidence="2">DSM 19437</strain>
    </source>
</reference>
<dbReference type="AlphaFoldDB" id="W0F7P4"/>
<sequence>MASRRFSIPFFALALSWAKLVERLKRPMVAAIKYDFFIFCFFKLKDLFIKN</sequence>
<dbReference type="HOGENOM" id="CLU_3101387_0_0_10"/>
<dbReference type="KEGG" id="nso:NIASO_14840"/>
<proteinExistence type="predicted"/>